<protein>
    <submittedName>
        <fullName evidence="9">Sugar ABC transporter permease</fullName>
    </submittedName>
</protein>
<reference evidence="9" key="1">
    <citation type="submission" date="2020-10" db="EMBL/GenBank/DDBJ databases">
        <authorList>
            <person name="Gilroy R."/>
        </authorList>
    </citation>
    <scope>NUCLEOTIDE SEQUENCE</scope>
    <source>
        <strain evidence="9">13766</strain>
    </source>
</reference>
<dbReference type="Gene3D" id="1.10.3720.10">
    <property type="entry name" value="MetI-like"/>
    <property type="match status" value="1"/>
</dbReference>
<evidence type="ECO:0000313" key="10">
    <source>
        <dbReference type="Proteomes" id="UP000824140"/>
    </source>
</evidence>
<evidence type="ECO:0000256" key="1">
    <source>
        <dbReference type="ARBA" id="ARBA00004651"/>
    </source>
</evidence>
<dbReference type="EMBL" id="DVJN01000103">
    <property type="protein sequence ID" value="HIS92409.1"/>
    <property type="molecule type" value="Genomic_DNA"/>
</dbReference>
<sequence length="286" mass="32613">MLVPGIVWYILFCYAPMYGVTLAFKDFKMRLGIMGSPWSEPLFANFMEFFQSPYSARLLKNTLIMSLMKIILAKLAAVGLALVLNECKKSWYRRIVQTVSYMPHFLSWVVVYGIVYLFCSESQGYINRAIRSMGGSTVPFLTSNDYFRPLIYISHIWKGTGYSAIIYLAAMTSIDVTLYEAAQVDGAGRLRRIWHITLPGIRSTFIMLTIISAGSILSAGFDQVYVFYNELVYETGDIIDTYVYRAGLEEMRFGLSTAVGLFKNGIGFFLVWGTNRLARRWEEGIW</sequence>
<feature type="transmembrane region" description="Helical" evidence="7">
    <location>
        <begin position="105"/>
        <end position="126"/>
    </location>
</feature>
<keyword evidence="6 7" id="KW-0472">Membrane</keyword>
<feature type="domain" description="ABC transmembrane type-1" evidence="8">
    <location>
        <begin position="59"/>
        <end position="274"/>
    </location>
</feature>
<feature type="transmembrane region" description="Helical" evidence="7">
    <location>
        <begin position="63"/>
        <end position="85"/>
    </location>
</feature>
<evidence type="ECO:0000256" key="6">
    <source>
        <dbReference type="ARBA" id="ARBA00023136"/>
    </source>
</evidence>
<gene>
    <name evidence="9" type="ORF">IAA84_05260</name>
</gene>
<name>A0A9D1FZP4_9FIRM</name>
<dbReference type="InterPro" id="IPR035906">
    <property type="entry name" value="MetI-like_sf"/>
</dbReference>
<proteinExistence type="inferred from homology"/>
<keyword evidence="4 7" id="KW-0812">Transmembrane</keyword>
<evidence type="ECO:0000256" key="7">
    <source>
        <dbReference type="RuleBase" id="RU363032"/>
    </source>
</evidence>
<reference evidence="9" key="2">
    <citation type="journal article" date="2021" name="PeerJ">
        <title>Extensive microbial diversity within the chicken gut microbiome revealed by metagenomics and culture.</title>
        <authorList>
            <person name="Gilroy R."/>
            <person name="Ravi A."/>
            <person name="Getino M."/>
            <person name="Pursley I."/>
            <person name="Horton D.L."/>
            <person name="Alikhan N.F."/>
            <person name="Baker D."/>
            <person name="Gharbi K."/>
            <person name="Hall N."/>
            <person name="Watson M."/>
            <person name="Adriaenssens E.M."/>
            <person name="Foster-Nyarko E."/>
            <person name="Jarju S."/>
            <person name="Secka A."/>
            <person name="Antonio M."/>
            <person name="Oren A."/>
            <person name="Chaudhuri R.R."/>
            <person name="La Ragione R."/>
            <person name="Hildebrand F."/>
            <person name="Pallen M.J."/>
        </authorList>
    </citation>
    <scope>NUCLEOTIDE SEQUENCE</scope>
    <source>
        <strain evidence="9">13766</strain>
    </source>
</reference>
<dbReference type="PANTHER" id="PTHR43227:SF11">
    <property type="entry name" value="BLL4140 PROTEIN"/>
    <property type="match status" value="1"/>
</dbReference>
<keyword evidence="2 7" id="KW-0813">Transport</keyword>
<feature type="transmembrane region" description="Helical" evidence="7">
    <location>
        <begin position="6"/>
        <end position="24"/>
    </location>
</feature>
<dbReference type="CDD" id="cd06261">
    <property type="entry name" value="TM_PBP2"/>
    <property type="match status" value="1"/>
</dbReference>
<comment type="subcellular location">
    <subcellularLocation>
        <location evidence="1 7">Cell membrane</location>
        <topology evidence="1 7">Multi-pass membrane protein</topology>
    </subcellularLocation>
</comment>
<dbReference type="SUPFAM" id="SSF161098">
    <property type="entry name" value="MetI-like"/>
    <property type="match status" value="1"/>
</dbReference>
<dbReference type="InterPro" id="IPR000515">
    <property type="entry name" value="MetI-like"/>
</dbReference>
<dbReference type="PROSITE" id="PS50928">
    <property type="entry name" value="ABC_TM1"/>
    <property type="match status" value="1"/>
</dbReference>
<keyword evidence="5 7" id="KW-1133">Transmembrane helix</keyword>
<dbReference type="GO" id="GO:0005886">
    <property type="term" value="C:plasma membrane"/>
    <property type="evidence" value="ECO:0007669"/>
    <property type="project" value="UniProtKB-SubCell"/>
</dbReference>
<evidence type="ECO:0000256" key="4">
    <source>
        <dbReference type="ARBA" id="ARBA00022692"/>
    </source>
</evidence>
<evidence type="ECO:0000256" key="3">
    <source>
        <dbReference type="ARBA" id="ARBA00022475"/>
    </source>
</evidence>
<dbReference type="PANTHER" id="PTHR43227">
    <property type="entry name" value="BLL4140 PROTEIN"/>
    <property type="match status" value="1"/>
</dbReference>
<comment type="similarity">
    <text evidence="7">Belongs to the binding-protein-dependent transport system permease family.</text>
</comment>
<accession>A0A9D1FZP4</accession>
<dbReference type="GO" id="GO:0055085">
    <property type="term" value="P:transmembrane transport"/>
    <property type="evidence" value="ECO:0007669"/>
    <property type="project" value="InterPro"/>
</dbReference>
<feature type="transmembrane region" description="Helical" evidence="7">
    <location>
        <begin position="253"/>
        <end position="272"/>
    </location>
</feature>
<comment type="caution">
    <text evidence="9">The sequence shown here is derived from an EMBL/GenBank/DDBJ whole genome shotgun (WGS) entry which is preliminary data.</text>
</comment>
<keyword evidence="3" id="KW-1003">Cell membrane</keyword>
<evidence type="ECO:0000313" key="9">
    <source>
        <dbReference type="EMBL" id="HIS92409.1"/>
    </source>
</evidence>
<evidence type="ECO:0000259" key="8">
    <source>
        <dbReference type="PROSITE" id="PS50928"/>
    </source>
</evidence>
<dbReference type="Proteomes" id="UP000824140">
    <property type="component" value="Unassembled WGS sequence"/>
</dbReference>
<organism evidence="9 10">
    <name type="scientific">Candidatus Alectryocaccomicrobium excrementavium</name>
    <dbReference type="NCBI Taxonomy" id="2840668"/>
    <lineage>
        <taxon>Bacteria</taxon>
        <taxon>Bacillati</taxon>
        <taxon>Bacillota</taxon>
        <taxon>Clostridia</taxon>
        <taxon>Candidatus Alectryocaccomicrobium</taxon>
    </lineage>
</organism>
<evidence type="ECO:0000256" key="2">
    <source>
        <dbReference type="ARBA" id="ARBA00022448"/>
    </source>
</evidence>
<feature type="transmembrane region" description="Helical" evidence="7">
    <location>
        <begin position="200"/>
        <end position="221"/>
    </location>
</feature>
<dbReference type="Pfam" id="PF00528">
    <property type="entry name" value="BPD_transp_1"/>
    <property type="match status" value="1"/>
</dbReference>
<dbReference type="AlphaFoldDB" id="A0A9D1FZP4"/>
<evidence type="ECO:0000256" key="5">
    <source>
        <dbReference type="ARBA" id="ARBA00022989"/>
    </source>
</evidence>
<dbReference type="InterPro" id="IPR050809">
    <property type="entry name" value="UgpAE/MalFG_permease"/>
</dbReference>